<sequence>MSAEAAGEGTRTDGRTARRVATRERVIAAGLELFAERGYSATSVEEIAEHAGVSKGTVFYNFGSKQGLGAAVVRESADRIAAVVEAARAPHRGWAALNAIVLALLRAFDADPATCQVLLTELFRNERPWHEDLPATRAALIAPVVAVSMEVHEQRYAAGLTHVRPEAEHFEMIAIAILGALAFSALDRATFHPRRSIEDVQRALMVTISGLAV</sequence>
<dbReference type="PRINTS" id="PR00455">
    <property type="entry name" value="HTHTETR"/>
</dbReference>
<dbReference type="AlphaFoldDB" id="A0A5Q2FED8"/>
<reference evidence="6 7" key="1">
    <citation type="submission" date="2019-10" db="EMBL/GenBank/DDBJ databases">
        <title>Genomic analysis of Raineyella sp. CBA3103.</title>
        <authorList>
            <person name="Roh S.W."/>
        </authorList>
    </citation>
    <scope>NUCLEOTIDE SEQUENCE [LARGE SCALE GENOMIC DNA]</scope>
    <source>
        <strain evidence="6 7">CBA3103</strain>
    </source>
</reference>
<keyword evidence="3" id="KW-0804">Transcription</keyword>
<protein>
    <submittedName>
        <fullName evidence="6">TetR family transcriptional regulator</fullName>
    </submittedName>
</protein>
<keyword evidence="1" id="KW-0805">Transcription regulation</keyword>
<evidence type="ECO:0000256" key="2">
    <source>
        <dbReference type="ARBA" id="ARBA00023125"/>
    </source>
</evidence>
<evidence type="ECO:0000256" key="1">
    <source>
        <dbReference type="ARBA" id="ARBA00023015"/>
    </source>
</evidence>
<evidence type="ECO:0000259" key="5">
    <source>
        <dbReference type="PROSITE" id="PS50977"/>
    </source>
</evidence>
<evidence type="ECO:0000313" key="6">
    <source>
        <dbReference type="EMBL" id="QGF23085.1"/>
    </source>
</evidence>
<proteinExistence type="predicted"/>
<dbReference type="Pfam" id="PF00440">
    <property type="entry name" value="TetR_N"/>
    <property type="match status" value="1"/>
</dbReference>
<dbReference type="InterPro" id="IPR001647">
    <property type="entry name" value="HTH_TetR"/>
</dbReference>
<dbReference type="PANTHER" id="PTHR30055:SF238">
    <property type="entry name" value="MYCOFACTOCIN BIOSYNTHESIS TRANSCRIPTIONAL REGULATOR MFTR-RELATED"/>
    <property type="match status" value="1"/>
</dbReference>
<dbReference type="KEGG" id="rain:Rai3103_04730"/>
<feature type="domain" description="HTH tetR-type" evidence="5">
    <location>
        <begin position="20"/>
        <end position="80"/>
    </location>
</feature>
<dbReference type="PROSITE" id="PS50977">
    <property type="entry name" value="HTH_TETR_2"/>
    <property type="match status" value="1"/>
</dbReference>
<organism evidence="6 7">
    <name type="scientific">Raineyella fluvialis</name>
    <dbReference type="NCBI Taxonomy" id="2662261"/>
    <lineage>
        <taxon>Bacteria</taxon>
        <taxon>Bacillati</taxon>
        <taxon>Actinomycetota</taxon>
        <taxon>Actinomycetes</taxon>
        <taxon>Propionibacteriales</taxon>
        <taxon>Propionibacteriaceae</taxon>
        <taxon>Raineyella</taxon>
    </lineage>
</organism>
<dbReference type="PANTHER" id="PTHR30055">
    <property type="entry name" value="HTH-TYPE TRANSCRIPTIONAL REGULATOR RUTR"/>
    <property type="match status" value="1"/>
</dbReference>
<dbReference type="GO" id="GO:0003700">
    <property type="term" value="F:DNA-binding transcription factor activity"/>
    <property type="evidence" value="ECO:0007669"/>
    <property type="project" value="TreeGrafter"/>
</dbReference>
<dbReference type="GO" id="GO:0000976">
    <property type="term" value="F:transcription cis-regulatory region binding"/>
    <property type="evidence" value="ECO:0007669"/>
    <property type="project" value="TreeGrafter"/>
</dbReference>
<feature type="DNA-binding region" description="H-T-H motif" evidence="4">
    <location>
        <begin position="43"/>
        <end position="62"/>
    </location>
</feature>
<dbReference type="Proteomes" id="UP000386847">
    <property type="component" value="Chromosome"/>
</dbReference>
<accession>A0A5Q2FED8</accession>
<name>A0A5Q2FED8_9ACTN</name>
<evidence type="ECO:0000313" key="7">
    <source>
        <dbReference type="Proteomes" id="UP000386847"/>
    </source>
</evidence>
<keyword evidence="2 4" id="KW-0238">DNA-binding</keyword>
<keyword evidence="7" id="KW-1185">Reference proteome</keyword>
<dbReference type="InterPro" id="IPR050109">
    <property type="entry name" value="HTH-type_TetR-like_transc_reg"/>
</dbReference>
<evidence type="ECO:0000256" key="4">
    <source>
        <dbReference type="PROSITE-ProRule" id="PRU00335"/>
    </source>
</evidence>
<dbReference type="Gene3D" id="1.10.357.10">
    <property type="entry name" value="Tetracycline Repressor, domain 2"/>
    <property type="match status" value="1"/>
</dbReference>
<dbReference type="EMBL" id="CP045725">
    <property type="protein sequence ID" value="QGF23085.1"/>
    <property type="molecule type" value="Genomic_DNA"/>
</dbReference>
<dbReference type="RefSeq" id="WP_153571612.1">
    <property type="nucleotide sequence ID" value="NZ_CP045725.1"/>
</dbReference>
<dbReference type="SUPFAM" id="SSF46689">
    <property type="entry name" value="Homeodomain-like"/>
    <property type="match status" value="1"/>
</dbReference>
<evidence type="ECO:0000256" key="3">
    <source>
        <dbReference type="ARBA" id="ARBA00023163"/>
    </source>
</evidence>
<dbReference type="InterPro" id="IPR009057">
    <property type="entry name" value="Homeodomain-like_sf"/>
</dbReference>
<gene>
    <name evidence="6" type="ORF">Rai3103_04730</name>
</gene>